<evidence type="ECO:0000313" key="2">
    <source>
        <dbReference type="Proteomes" id="UP000728032"/>
    </source>
</evidence>
<keyword evidence="2" id="KW-1185">Reference proteome</keyword>
<feature type="non-terminal residue" evidence="1">
    <location>
        <position position="155"/>
    </location>
</feature>
<organism evidence="1">
    <name type="scientific">Oppiella nova</name>
    <dbReference type="NCBI Taxonomy" id="334625"/>
    <lineage>
        <taxon>Eukaryota</taxon>
        <taxon>Metazoa</taxon>
        <taxon>Ecdysozoa</taxon>
        <taxon>Arthropoda</taxon>
        <taxon>Chelicerata</taxon>
        <taxon>Arachnida</taxon>
        <taxon>Acari</taxon>
        <taxon>Acariformes</taxon>
        <taxon>Sarcoptiformes</taxon>
        <taxon>Oribatida</taxon>
        <taxon>Brachypylina</taxon>
        <taxon>Oppioidea</taxon>
        <taxon>Oppiidae</taxon>
        <taxon>Oppiella</taxon>
    </lineage>
</organism>
<proteinExistence type="predicted"/>
<dbReference type="EMBL" id="CAJPVJ010021454">
    <property type="protein sequence ID" value="CAG2177978.1"/>
    <property type="molecule type" value="Genomic_DNA"/>
</dbReference>
<dbReference type="OrthoDB" id="6505224at2759"/>
<dbReference type="AlphaFoldDB" id="A0A7R9MJ86"/>
<protein>
    <submittedName>
        <fullName evidence="1">Uncharacterized protein</fullName>
    </submittedName>
</protein>
<accession>A0A7R9MJ86</accession>
<evidence type="ECO:0000313" key="1">
    <source>
        <dbReference type="EMBL" id="CAD7660842.1"/>
    </source>
</evidence>
<gene>
    <name evidence="1" type="ORF">ONB1V03_LOCUS17405</name>
</gene>
<name>A0A7R9MJ86_9ACAR</name>
<dbReference type="Proteomes" id="UP000728032">
    <property type="component" value="Unassembled WGS sequence"/>
</dbReference>
<dbReference type="EMBL" id="OC936279">
    <property type="protein sequence ID" value="CAD7660842.1"/>
    <property type="molecule type" value="Genomic_DNA"/>
</dbReference>
<sequence>MGLPNIRELDVSQNNIRYFADNSLNFVATNASKVIRLNRLKTPNQFISPIYNAKSWCHPYCPNSDIHLSDNCLPKHVGQPMAIHFESNVINSTNLETILMPFLSQSGHKMIFTETLFDCRCDDIWMRERPQSGAIFGVKCNDNNKRMYYRLIRNF</sequence>
<reference evidence="1" key="1">
    <citation type="submission" date="2020-11" db="EMBL/GenBank/DDBJ databases">
        <authorList>
            <person name="Tran Van P."/>
        </authorList>
    </citation>
    <scope>NUCLEOTIDE SEQUENCE</scope>
</reference>